<dbReference type="EMBL" id="JAWWNJ010000017">
    <property type="protein sequence ID" value="KAK7038334.1"/>
    <property type="molecule type" value="Genomic_DNA"/>
</dbReference>
<sequence>MPSTSAKKRKETVVITGDTMLELSKAVLQPVRCPVEVCQQLLNSQKAFVEHQIRKHSGRRKGLRAQTQFVCRLENCGSKVHTSLTSLETHIESSHMKHFPLPCPFTSCAHRTGLESLLTTFTRTKHLLQHFEERHGDLIGQIIDLSSPTLLAGRDPTRLTFIKPPDLPRTVLSSSLRIDTVKVLPSARLTWIMSLAGNELPPAHCRPIITPQHPQMLSPGPASQISPLSASPIPRIHGHDLADLTGAYMSEEGPIRPELLCPPLFVVQDIPPERKDLVRPLAQHSWPSKDVPPPPTSIFYEALRKQVFAQYAMGEGAATDQTV</sequence>
<name>A0AAW0CHJ3_9AGAR</name>
<feature type="domain" description="C2H2-type" evidence="1">
    <location>
        <begin position="33"/>
        <end position="56"/>
    </location>
</feature>
<protein>
    <recommendedName>
        <fullName evidence="1">C2H2-type domain-containing protein</fullName>
    </recommendedName>
</protein>
<dbReference type="PROSITE" id="PS00028">
    <property type="entry name" value="ZINC_FINGER_C2H2_1"/>
    <property type="match status" value="1"/>
</dbReference>
<comment type="caution">
    <text evidence="2">The sequence shown here is derived from an EMBL/GenBank/DDBJ whole genome shotgun (WGS) entry which is preliminary data.</text>
</comment>
<evidence type="ECO:0000313" key="3">
    <source>
        <dbReference type="Proteomes" id="UP001362999"/>
    </source>
</evidence>
<dbReference type="InterPro" id="IPR013087">
    <property type="entry name" value="Znf_C2H2_type"/>
</dbReference>
<evidence type="ECO:0000259" key="1">
    <source>
        <dbReference type="PROSITE" id="PS00028"/>
    </source>
</evidence>
<keyword evidence="3" id="KW-1185">Reference proteome</keyword>
<dbReference type="AlphaFoldDB" id="A0AAW0CHJ3"/>
<gene>
    <name evidence="2" type="ORF">R3P38DRAFT_2905671</name>
</gene>
<evidence type="ECO:0000313" key="2">
    <source>
        <dbReference type="EMBL" id="KAK7038334.1"/>
    </source>
</evidence>
<organism evidence="2 3">
    <name type="scientific">Favolaschia claudopus</name>
    <dbReference type="NCBI Taxonomy" id="2862362"/>
    <lineage>
        <taxon>Eukaryota</taxon>
        <taxon>Fungi</taxon>
        <taxon>Dikarya</taxon>
        <taxon>Basidiomycota</taxon>
        <taxon>Agaricomycotina</taxon>
        <taxon>Agaricomycetes</taxon>
        <taxon>Agaricomycetidae</taxon>
        <taxon>Agaricales</taxon>
        <taxon>Marasmiineae</taxon>
        <taxon>Mycenaceae</taxon>
        <taxon>Favolaschia</taxon>
    </lineage>
</organism>
<dbReference type="Proteomes" id="UP001362999">
    <property type="component" value="Unassembled WGS sequence"/>
</dbReference>
<reference evidence="2 3" key="1">
    <citation type="journal article" date="2024" name="J Genomics">
        <title>Draft genome sequencing and assembly of Favolaschia claudopus CIRM-BRFM 2984 isolated from oak limbs.</title>
        <authorList>
            <person name="Navarro D."/>
            <person name="Drula E."/>
            <person name="Chaduli D."/>
            <person name="Cazenave R."/>
            <person name="Ahrendt S."/>
            <person name="Wang J."/>
            <person name="Lipzen A."/>
            <person name="Daum C."/>
            <person name="Barry K."/>
            <person name="Grigoriev I.V."/>
            <person name="Favel A."/>
            <person name="Rosso M.N."/>
            <person name="Martin F."/>
        </authorList>
    </citation>
    <scope>NUCLEOTIDE SEQUENCE [LARGE SCALE GENOMIC DNA]</scope>
    <source>
        <strain evidence="2 3">CIRM-BRFM 2984</strain>
    </source>
</reference>
<proteinExistence type="predicted"/>
<dbReference type="SMART" id="SM00355">
    <property type="entry name" value="ZnF_C2H2"/>
    <property type="match status" value="3"/>
</dbReference>
<accession>A0AAW0CHJ3</accession>